<protein>
    <recommendedName>
        <fullName evidence="1">YqaJ viral recombinase domain-containing protein</fullName>
    </recommendedName>
</protein>
<dbReference type="InterPro" id="IPR011335">
    <property type="entry name" value="Restrct_endonuc-II-like"/>
</dbReference>
<reference evidence="2 3" key="1">
    <citation type="submission" date="2020-02" db="EMBL/GenBank/DDBJ databases">
        <title>Sequencing the genomes of 1000 actinobacteria strains.</title>
        <authorList>
            <person name="Klenk H.-P."/>
        </authorList>
    </citation>
    <scope>NUCLEOTIDE SEQUENCE [LARGE SCALE GENOMIC DNA]</scope>
    <source>
        <strain evidence="2 3">DSM 27960</strain>
    </source>
</reference>
<dbReference type="RefSeq" id="WP_167147187.1">
    <property type="nucleotide sequence ID" value="NZ_JAAMOX010000001.1"/>
</dbReference>
<proteinExistence type="predicted"/>
<dbReference type="InterPro" id="IPR011604">
    <property type="entry name" value="PDDEXK-like_dom_sf"/>
</dbReference>
<dbReference type="Pfam" id="PF09588">
    <property type="entry name" value="YqaJ"/>
    <property type="match status" value="1"/>
</dbReference>
<dbReference type="EMBL" id="JAAMOX010000001">
    <property type="protein sequence ID" value="NIH52519.1"/>
    <property type="molecule type" value="Genomic_DNA"/>
</dbReference>
<dbReference type="Gene3D" id="3.90.320.10">
    <property type="match status" value="1"/>
</dbReference>
<dbReference type="InterPro" id="IPR019080">
    <property type="entry name" value="YqaJ_viral_recombinase"/>
</dbReference>
<feature type="domain" description="YqaJ viral recombinase" evidence="1">
    <location>
        <begin position="28"/>
        <end position="157"/>
    </location>
</feature>
<organism evidence="2 3">
    <name type="scientific">Lysinibacter cavernae</name>
    <dbReference type="NCBI Taxonomy" id="1640652"/>
    <lineage>
        <taxon>Bacteria</taxon>
        <taxon>Bacillati</taxon>
        <taxon>Actinomycetota</taxon>
        <taxon>Actinomycetes</taxon>
        <taxon>Micrococcales</taxon>
        <taxon>Microbacteriaceae</taxon>
        <taxon>Lysinibacter</taxon>
    </lineage>
</organism>
<comment type="caution">
    <text evidence="2">The sequence shown here is derived from an EMBL/GenBank/DDBJ whole genome shotgun (WGS) entry which is preliminary data.</text>
</comment>
<evidence type="ECO:0000259" key="1">
    <source>
        <dbReference type="Pfam" id="PF09588"/>
    </source>
</evidence>
<keyword evidence="3" id="KW-1185">Reference proteome</keyword>
<accession>A0A7X5QYZ4</accession>
<dbReference type="SUPFAM" id="SSF52980">
    <property type="entry name" value="Restriction endonuclease-like"/>
    <property type="match status" value="1"/>
</dbReference>
<sequence>MTAVTYQPQALVDLQGRVLGNDSDRAAWLEARRSVITATEAKTLYKGSNADKAKIVREKVTGESSFFGNRYTEWGTYREPFIAAQLAGHGLELCGDLIHAELNSRHAATPDLIGVDFDEQIVLGEIKTANDVMAVGSPKFEQRGYLWQMLWQMYCFGATRVLFAWEQHDNDWSRWDARPMDDQSRWDEFGPKVLCLNTEWVVLTPQLEVELTKMIAAADRALARLDKQLAETSADEEPVFSPEQLADLVRHGTEKARQLVAETTAKKAKEAAQKAAEAMFTNVTEVYSEVHEGIKFTWSPPGPTEVTQTDLEAARAADPALAEALGVADAACDAAMVAREAIADRWAKHVQGYVSVVPGVPSPSKLTITKQKVKTNE</sequence>
<dbReference type="Proteomes" id="UP000541033">
    <property type="component" value="Unassembled WGS sequence"/>
</dbReference>
<gene>
    <name evidence="2" type="ORF">FHX76_000387</name>
</gene>
<name>A0A7X5QYZ4_9MICO</name>
<evidence type="ECO:0000313" key="2">
    <source>
        <dbReference type="EMBL" id="NIH52519.1"/>
    </source>
</evidence>
<evidence type="ECO:0000313" key="3">
    <source>
        <dbReference type="Proteomes" id="UP000541033"/>
    </source>
</evidence>
<dbReference type="AlphaFoldDB" id="A0A7X5QYZ4"/>